<proteinExistence type="predicted"/>
<accession>A0AAD3SZ36</accession>
<evidence type="ECO:0000256" key="1">
    <source>
        <dbReference type="SAM" id="MobiDB-lite"/>
    </source>
</evidence>
<sequence length="181" mass="20877">MSSKSPVFPMSEHQHFSDYGFDPQIDYFQVLEEARTHGKQATRSMETFRFKLQKPTSKDDHSKKRRRWWKEAYLFVKSKWSHHYRHRRNASEHRDQYHSTTAKSGQTFTGSISGPIYITDSFSGCSSPFGTTNRPTSGPLAGSMTPTRKGDAEMPYFSLRNPNMDQPHRIPASPLPIYVVT</sequence>
<dbReference type="EMBL" id="BSYO01000019">
    <property type="protein sequence ID" value="GMH18771.1"/>
    <property type="molecule type" value="Genomic_DNA"/>
</dbReference>
<reference evidence="2" key="1">
    <citation type="submission" date="2023-05" db="EMBL/GenBank/DDBJ databases">
        <title>Nepenthes gracilis genome sequencing.</title>
        <authorList>
            <person name="Fukushima K."/>
        </authorList>
    </citation>
    <scope>NUCLEOTIDE SEQUENCE</scope>
    <source>
        <strain evidence="2">SING2019-196</strain>
    </source>
</reference>
<dbReference type="AlphaFoldDB" id="A0AAD3SZ36"/>
<organism evidence="2 3">
    <name type="scientific">Nepenthes gracilis</name>
    <name type="common">Slender pitcher plant</name>
    <dbReference type="NCBI Taxonomy" id="150966"/>
    <lineage>
        <taxon>Eukaryota</taxon>
        <taxon>Viridiplantae</taxon>
        <taxon>Streptophyta</taxon>
        <taxon>Embryophyta</taxon>
        <taxon>Tracheophyta</taxon>
        <taxon>Spermatophyta</taxon>
        <taxon>Magnoliopsida</taxon>
        <taxon>eudicotyledons</taxon>
        <taxon>Gunneridae</taxon>
        <taxon>Pentapetalae</taxon>
        <taxon>Caryophyllales</taxon>
        <taxon>Nepenthaceae</taxon>
        <taxon>Nepenthes</taxon>
    </lineage>
</organism>
<evidence type="ECO:0000313" key="2">
    <source>
        <dbReference type="EMBL" id="GMH18771.1"/>
    </source>
</evidence>
<gene>
    <name evidence="2" type="ORF">Nepgr_020612</name>
</gene>
<feature type="region of interest" description="Disordered" evidence="1">
    <location>
        <begin position="86"/>
        <end position="105"/>
    </location>
</feature>
<name>A0AAD3SZ36_NEPGR</name>
<dbReference type="Proteomes" id="UP001279734">
    <property type="component" value="Unassembled WGS sequence"/>
</dbReference>
<dbReference type="PANTHER" id="PTHR35488:SF2">
    <property type="entry name" value="OS05G0358900 PROTEIN"/>
    <property type="match status" value="1"/>
</dbReference>
<evidence type="ECO:0000313" key="3">
    <source>
        <dbReference type="Proteomes" id="UP001279734"/>
    </source>
</evidence>
<keyword evidence="3" id="KW-1185">Reference proteome</keyword>
<protein>
    <submittedName>
        <fullName evidence="2">Uncharacterized protein</fullName>
    </submittedName>
</protein>
<dbReference type="PANTHER" id="PTHR35488">
    <property type="entry name" value="OS05G0358900 PROTEIN-RELATED"/>
    <property type="match status" value="1"/>
</dbReference>
<comment type="caution">
    <text evidence="2">The sequence shown here is derived from an EMBL/GenBank/DDBJ whole genome shotgun (WGS) entry which is preliminary data.</text>
</comment>